<dbReference type="GO" id="GO:0016020">
    <property type="term" value="C:membrane"/>
    <property type="evidence" value="ECO:0007669"/>
    <property type="project" value="InterPro"/>
</dbReference>
<feature type="domain" description="Methyl-accepting transducer" evidence="4">
    <location>
        <begin position="149"/>
        <end position="399"/>
    </location>
</feature>
<feature type="transmembrane region" description="Helical" evidence="3">
    <location>
        <begin position="55"/>
        <end position="76"/>
    </location>
</feature>
<evidence type="ECO:0000313" key="5">
    <source>
        <dbReference type="EMBL" id="MBB6215871.1"/>
    </source>
</evidence>
<dbReference type="EMBL" id="JACHEN010000010">
    <property type="protein sequence ID" value="MBB6215871.1"/>
    <property type="molecule type" value="Genomic_DNA"/>
</dbReference>
<keyword evidence="3" id="KW-0812">Transmembrane</keyword>
<sequence>MERIESKKKEQSNSLADSLKSAFTASIALLLIVAVFEATVFGFVLKAFIKFDSTFLLIALCTISNIIVAILLFIIFTANIKKSSSNFLNVVHLVSSGDLSINLDTKAQKALGKVAEHINSITAEMRKIVQNSYSLTKSIVDSSLDMSAKVRQATSSISGISKTVNEIAEGASEQVLETQKSLEVFGGLSDQIIVVNDSYNSIVYETDNISNLNKEGMNTVTVLKEKSEDFSVSLAKIFSAVENLTAALEGIGLFVDTIQSITDQTNLLALNAAIEAARAGESGRGFAVVADEVRKLAEESKRSTGEISNMMSSIQKDSHQATEAMKSMQNVSKQQLAAVEQTDVSFRRIANAIGNIVQKIKDTNNAVTQMEILKDSSIAAIRNTAAISEQAAVASEELAVNIELQVDIFDALFKSSEELSQLSKNMNNSLEKYKL</sequence>
<dbReference type="PANTHER" id="PTHR32089">
    <property type="entry name" value="METHYL-ACCEPTING CHEMOTAXIS PROTEIN MCPB"/>
    <property type="match status" value="1"/>
</dbReference>
<dbReference type="AlphaFoldDB" id="A0A841KR85"/>
<reference evidence="5 6" key="1">
    <citation type="submission" date="2020-08" db="EMBL/GenBank/DDBJ databases">
        <title>Genomic Encyclopedia of Type Strains, Phase IV (KMG-IV): sequencing the most valuable type-strain genomes for metagenomic binning, comparative biology and taxonomic classification.</title>
        <authorList>
            <person name="Goeker M."/>
        </authorList>
    </citation>
    <scope>NUCLEOTIDE SEQUENCE [LARGE SCALE GENOMIC DNA]</scope>
    <source>
        <strain evidence="5 6">DSM 103526</strain>
    </source>
</reference>
<dbReference type="SMART" id="SM00283">
    <property type="entry name" value="MA"/>
    <property type="match status" value="1"/>
</dbReference>
<evidence type="ECO:0000256" key="1">
    <source>
        <dbReference type="ARBA" id="ARBA00023224"/>
    </source>
</evidence>
<dbReference type="Proteomes" id="UP000579281">
    <property type="component" value="Unassembled WGS sequence"/>
</dbReference>
<dbReference type="Pfam" id="PF00015">
    <property type="entry name" value="MCPsignal"/>
    <property type="match status" value="1"/>
</dbReference>
<protein>
    <submittedName>
        <fullName evidence="5">Methyl-accepting chemotaxis protein</fullName>
    </submittedName>
</protein>
<gene>
    <name evidence="5" type="ORF">HNQ80_001962</name>
</gene>
<evidence type="ECO:0000256" key="3">
    <source>
        <dbReference type="SAM" id="Phobius"/>
    </source>
</evidence>
<dbReference type="InterPro" id="IPR004089">
    <property type="entry name" value="MCPsignal_dom"/>
</dbReference>
<evidence type="ECO:0000259" key="4">
    <source>
        <dbReference type="PROSITE" id="PS50111"/>
    </source>
</evidence>
<name>A0A841KR85_9FIRM</name>
<keyword evidence="6" id="KW-1185">Reference proteome</keyword>
<evidence type="ECO:0000256" key="2">
    <source>
        <dbReference type="PROSITE-ProRule" id="PRU00284"/>
    </source>
</evidence>
<keyword evidence="1 2" id="KW-0807">Transducer</keyword>
<dbReference type="PANTHER" id="PTHR32089:SF112">
    <property type="entry name" value="LYSOZYME-LIKE PROTEIN-RELATED"/>
    <property type="match status" value="1"/>
</dbReference>
<comment type="caution">
    <text evidence="5">The sequence shown here is derived from an EMBL/GenBank/DDBJ whole genome shotgun (WGS) entry which is preliminary data.</text>
</comment>
<feature type="transmembrane region" description="Helical" evidence="3">
    <location>
        <begin position="21"/>
        <end position="49"/>
    </location>
</feature>
<keyword evidence="3" id="KW-0472">Membrane</keyword>
<dbReference type="RefSeq" id="WP_184310417.1">
    <property type="nucleotide sequence ID" value="NZ_JACHEN010000010.1"/>
</dbReference>
<organism evidence="5 6">
    <name type="scientific">Anaerosolibacter carboniphilus</name>
    <dbReference type="NCBI Taxonomy" id="1417629"/>
    <lineage>
        <taxon>Bacteria</taxon>
        <taxon>Bacillati</taxon>
        <taxon>Bacillota</taxon>
        <taxon>Clostridia</taxon>
        <taxon>Peptostreptococcales</taxon>
        <taxon>Thermotaleaceae</taxon>
        <taxon>Anaerosolibacter</taxon>
    </lineage>
</organism>
<evidence type="ECO:0000313" key="6">
    <source>
        <dbReference type="Proteomes" id="UP000579281"/>
    </source>
</evidence>
<dbReference type="Gene3D" id="1.10.287.950">
    <property type="entry name" value="Methyl-accepting chemotaxis protein"/>
    <property type="match status" value="1"/>
</dbReference>
<proteinExistence type="predicted"/>
<keyword evidence="3" id="KW-1133">Transmembrane helix</keyword>
<dbReference type="SUPFAM" id="SSF58104">
    <property type="entry name" value="Methyl-accepting chemotaxis protein (MCP) signaling domain"/>
    <property type="match status" value="1"/>
</dbReference>
<dbReference type="PROSITE" id="PS50111">
    <property type="entry name" value="CHEMOTAXIS_TRANSDUC_2"/>
    <property type="match status" value="1"/>
</dbReference>
<accession>A0A841KR85</accession>
<dbReference type="GO" id="GO:0007165">
    <property type="term" value="P:signal transduction"/>
    <property type="evidence" value="ECO:0007669"/>
    <property type="project" value="UniProtKB-KW"/>
</dbReference>